<organism evidence="1 2">
    <name type="scientific">Kribbella soli</name>
    <dbReference type="NCBI Taxonomy" id="1124743"/>
    <lineage>
        <taxon>Bacteria</taxon>
        <taxon>Bacillati</taxon>
        <taxon>Actinomycetota</taxon>
        <taxon>Actinomycetes</taxon>
        <taxon>Propionibacteriales</taxon>
        <taxon>Kribbellaceae</taxon>
        <taxon>Kribbella</taxon>
    </lineage>
</organism>
<proteinExistence type="predicted"/>
<comment type="caution">
    <text evidence="1">The sequence shown here is derived from an EMBL/GenBank/DDBJ whole genome shotgun (WGS) entry which is preliminary data.</text>
</comment>
<dbReference type="EMBL" id="SJJZ01000001">
    <property type="protein sequence ID" value="TCC11127.1"/>
    <property type="molecule type" value="Genomic_DNA"/>
</dbReference>
<evidence type="ECO:0000313" key="1">
    <source>
        <dbReference type="EMBL" id="TCC11127.1"/>
    </source>
</evidence>
<keyword evidence="2" id="KW-1185">Reference proteome</keyword>
<evidence type="ECO:0008006" key="3">
    <source>
        <dbReference type="Google" id="ProtNLM"/>
    </source>
</evidence>
<sequence>MDWWWRRQLDDEGLEVLIHEQQRIVSRTQLLAAGRSDSEIRRRLRGRRWQIVHPGVYATHTGPLGYDERIVAALLYAGPEVAWSHYTAAEQFGLIKPDGHRPVHVTIPWRRRVRARPGLVITRDKHWEDRLAAVVPPRSRPAEAVLEIVGISRSLDDAAAIVAEACQSGRVKPAEILSALDGRAQLRHRAALRSILADVAEGTHSLLELHYLRDVERAHGLPPGRRQRAVDQEFTDVAYEPVGLVVELDGRFHFAPGQRWRDLARDNRAALRSEVTLRYGWLDIISRPCSAAAQVLQVSRRKDPTIPAHPCRRTCPVR</sequence>
<dbReference type="Proteomes" id="UP000292346">
    <property type="component" value="Unassembled WGS sequence"/>
</dbReference>
<name>A0A4R0HIF8_9ACTN</name>
<dbReference type="OrthoDB" id="5146042at2"/>
<dbReference type="RefSeq" id="WP_131335508.1">
    <property type="nucleotide sequence ID" value="NZ_SJJZ01000001.1"/>
</dbReference>
<gene>
    <name evidence="1" type="ORF">E0H45_07505</name>
</gene>
<accession>A0A4R0HIF8</accession>
<reference evidence="1 2" key="1">
    <citation type="submission" date="2019-02" db="EMBL/GenBank/DDBJ databases">
        <title>Kribbella capetownensis sp. nov. and Kribbella speibonae sp. nov., isolated from soil.</title>
        <authorList>
            <person name="Curtis S.M."/>
            <person name="Norton I."/>
            <person name="Everest G.J."/>
            <person name="Meyers P.R."/>
        </authorList>
    </citation>
    <scope>NUCLEOTIDE SEQUENCE [LARGE SCALE GENOMIC DNA]</scope>
    <source>
        <strain evidence="1 2">KCTC 29219</strain>
    </source>
</reference>
<protein>
    <recommendedName>
        <fullName evidence="3">DUF559 domain-containing protein</fullName>
    </recommendedName>
</protein>
<dbReference type="AlphaFoldDB" id="A0A4R0HIF8"/>
<evidence type="ECO:0000313" key="2">
    <source>
        <dbReference type="Proteomes" id="UP000292346"/>
    </source>
</evidence>